<dbReference type="EC" id="4.1.3.44" evidence="9"/>
<evidence type="ECO:0000256" key="6">
    <source>
        <dbReference type="ARBA" id="ARBA00023014"/>
    </source>
</evidence>
<sequence length="345" mass="39439">MRKMPLEEKKENTWEDFLEVPEKNRGEDTALLPFDIPDLKTLLKKQGYALAGRHSAVKTCLWLRHAMNGQGFCYKSKFYGVQSHRCLQMTPTLMCNQRCLFCWRPTEVPVPAPEEWDSPEKIVEESIACQRKLITGFGGSPNALKERWLEGNEPNNVAISLSGEPTFYPYLPELIEEYEKRGFTTFLVTNGTVPEMLAKVSPSQLYMSLDAPDIETYLKVCQPRSPALWEKINESLSLMKQKKSRTVIRTTLVKGENLFKPEAYARLIEKASPDFVEIKAYMHLGFSRLRLDRSAMPTHEEVLEFSQELAKHLGYEIADESEISRVVLLSKDGRKSPVKKVSGLD</sequence>
<dbReference type="InterPro" id="IPR013917">
    <property type="entry name" value="tRNA_wybutosine-synth"/>
</dbReference>
<dbReference type="Pfam" id="PF04055">
    <property type="entry name" value="Radical_SAM"/>
    <property type="match status" value="1"/>
</dbReference>
<evidence type="ECO:0000256" key="9">
    <source>
        <dbReference type="HAMAP-Rule" id="MF_01921"/>
    </source>
</evidence>
<organism evidence="11 12">
    <name type="scientific">Methanosarcina vacuolata Z-761</name>
    <dbReference type="NCBI Taxonomy" id="1434123"/>
    <lineage>
        <taxon>Archaea</taxon>
        <taxon>Methanobacteriati</taxon>
        <taxon>Methanobacteriota</taxon>
        <taxon>Stenosarchaea group</taxon>
        <taxon>Methanomicrobia</taxon>
        <taxon>Methanosarcinales</taxon>
        <taxon>Methanosarcinaceae</taxon>
        <taxon>Methanosarcina</taxon>
    </lineage>
</organism>
<keyword evidence="2 9" id="KW-0949">S-adenosyl-L-methionine</keyword>
<dbReference type="CDD" id="cd01335">
    <property type="entry name" value="Radical_SAM"/>
    <property type="match status" value="1"/>
</dbReference>
<keyword evidence="12" id="KW-1185">Reference proteome</keyword>
<keyword evidence="3 9" id="KW-0819">tRNA processing</keyword>
<reference evidence="11 12" key="1">
    <citation type="submission" date="2014-07" db="EMBL/GenBank/DDBJ databases">
        <title>Methanogenic archaea and the global carbon cycle.</title>
        <authorList>
            <person name="Henriksen J.R."/>
            <person name="Luke J."/>
            <person name="Reinhart S."/>
            <person name="Benedict M.N."/>
            <person name="Youngblut N.D."/>
            <person name="Metcalf M.E."/>
            <person name="Whitaker R.J."/>
            <person name="Metcalf W.W."/>
        </authorList>
    </citation>
    <scope>NUCLEOTIDE SEQUENCE [LARGE SCALE GENOMIC DNA]</scope>
    <source>
        <strain evidence="11 12">Z-761</strain>
    </source>
</reference>
<dbReference type="HOGENOM" id="CLU_007952_3_0_2"/>
<feature type="binding site" evidence="9">
    <location>
        <position position="86"/>
    </location>
    <ligand>
        <name>[4Fe-4S] cluster</name>
        <dbReference type="ChEBI" id="CHEBI:49883"/>
        <label>1</label>
    </ligand>
</feature>
<feature type="domain" description="Radical SAM core" evidence="10">
    <location>
        <begin position="79"/>
        <end position="316"/>
    </location>
</feature>
<dbReference type="SUPFAM" id="SSF102114">
    <property type="entry name" value="Radical SAM enzymes"/>
    <property type="match status" value="1"/>
</dbReference>
<comment type="catalytic activity">
    <reaction evidence="8 9">
        <text>N(1)-methylguanosine(37) in tRNA(Phe) + pyruvate + S-adenosyl-L-methionine = 4-demethylwyosine(37) in tRNA(Phe) + 5'-deoxyadenosine + L-methionine + CO2 + H2O</text>
        <dbReference type="Rhea" id="RHEA:36347"/>
        <dbReference type="Rhea" id="RHEA-COMP:10164"/>
        <dbReference type="Rhea" id="RHEA-COMP:10165"/>
        <dbReference type="ChEBI" id="CHEBI:15361"/>
        <dbReference type="ChEBI" id="CHEBI:15377"/>
        <dbReference type="ChEBI" id="CHEBI:16526"/>
        <dbReference type="ChEBI" id="CHEBI:17319"/>
        <dbReference type="ChEBI" id="CHEBI:57844"/>
        <dbReference type="ChEBI" id="CHEBI:59789"/>
        <dbReference type="ChEBI" id="CHEBI:64315"/>
        <dbReference type="ChEBI" id="CHEBI:73542"/>
        <dbReference type="EC" id="4.1.3.44"/>
    </reaction>
</comment>
<comment type="subunit">
    <text evidence="9">Monomer.</text>
</comment>
<dbReference type="STRING" id="1434123.MSVAZ_3447"/>
<dbReference type="HAMAP" id="MF_01921">
    <property type="entry name" value="TYW1_archaea"/>
    <property type="match status" value="1"/>
</dbReference>
<comment type="cofactor">
    <cofactor evidence="9">
        <name>[4Fe-4S] cluster</name>
        <dbReference type="ChEBI" id="CHEBI:49883"/>
    </cofactor>
    <text evidence="9">Binds 2 [4Fe-4S] clusters. Binds 1 [4Fe-4S] cluster coordinated with 3 cysteines and an exchangeable S-adenosyl-L-methionine.</text>
</comment>
<evidence type="ECO:0000256" key="3">
    <source>
        <dbReference type="ARBA" id="ARBA00022694"/>
    </source>
</evidence>
<dbReference type="InterPro" id="IPR007197">
    <property type="entry name" value="rSAM"/>
</dbReference>
<dbReference type="Proteomes" id="UP000033096">
    <property type="component" value="Chromosome"/>
</dbReference>
<dbReference type="PATRIC" id="fig|1434123.4.peg.4221"/>
<evidence type="ECO:0000256" key="8">
    <source>
        <dbReference type="ARBA" id="ARBA00049466"/>
    </source>
</evidence>
<dbReference type="InterPro" id="IPR023993">
    <property type="entry name" value="TYW1_archaea"/>
</dbReference>
<dbReference type="Pfam" id="PF08608">
    <property type="entry name" value="Wyosine_form"/>
    <property type="match status" value="1"/>
</dbReference>
<accession>A0A0E3LIB2</accession>
<evidence type="ECO:0000256" key="1">
    <source>
        <dbReference type="ARBA" id="ARBA00022485"/>
    </source>
</evidence>
<dbReference type="PROSITE" id="PS51918">
    <property type="entry name" value="RADICAL_SAM"/>
    <property type="match status" value="1"/>
</dbReference>
<feature type="binding site" evidence="9">
    <location>
        <position position="73"/>
    </location>
    <ligand>
        <name>[4Fe-4S] cluster</name>
        <dbReference type="ChEBI" id="CHEBI:49883"/>
        <label>1</label>
    </ligand>
</feature>
<evidence type="ECO:0000256" key="7">
    <source>
        <dbReference type="ARBA" id="ARBA00023239"/>
    </source>
</evidence>
<protein>
    <recommendedName>
        <fullName evidence="9">S-adenosyl-L-methionine-dependent tRNA 4-demethylwyosine synthase</fullName>
        <ecNumber evidence="9">4.1.3.44</ecNumber>
    </recommendedName>
    <alternativeName>
        <fullName evidence="9">tRNA wyosine derivatives biosynthesis protein Taw1</fullName>
    </alternativeName>
</protein>
<keyword evidence="5 9" id="KW-0408">Iron</keyword>
<keyword evidence="9" id="KW-0963">Cytoplasm</keyword>
<dbReference type="GO" id="GO:0051539">
    <property type="term" value="F:4 iron, 4 sulfur cluster binding"/>
    <property type="evidence" value="ECO:0007669"/>
    <property type="project" value="UniProtKB-UniRule"/>
</dbReference>
<keyword evidence="1 9" id="KW-0004">4Fe-4S</keyword>
<dbReference type="InterPro" id="IPR058240">
    <property type="entry name" value="rSAM_sf"/>
</dbReference>
<feature type="binding site" evidence="9">
    <location>
        <position position="102"/>
    </location>
    <ligand>
        <name>[4Fe-4S] cluster</name>
        <dbReference type="ChEBI" id="CHEBI:49883"/>
        <label>2</label>
        <note>4Fe-4S-S-AdoMet</note>
    </ligand>
</feature>
<feature type="binding site" evidence="9">
    <location>
        <position position="95"/>
    </location>
    <ligand>
        <name>[4Fe-4S] cluster</name>
        <dbReference type="ChEBI" id="CHEBI:49883"/>
        <label>2</label>
        <note>4Fe-4S-S-AdoMet</note>
    </ligand>
</feature>
<evidence type="ECO:0000313" key="11">
    <source>
        <dbReference type="EMBL" id="AKB45716.1"/>
    </source>
</evidence>
<comment type="function">
    <text evidence="9">Component of the wyosine derivatives biosynthesis pathway that catalyzes the condensation of N-methylguanine with 2 carbon atoms from pyruvate to form the tricyclic 4-demethylwyosine (imG-14) on guanosine-37 of tRNA(Phe).</text>
</comment>
<dbReference type="GO" id="GO:0046872">
    <property type="term" value="F:metal ion binding"/>
    <property type="evidence" value="ECO:0007669"/>
    <property type="project" value="UniProtKB-KW"/>
</dbReference>
<keyword evidence="7 9" id="KW-0456">Lyase</keyword>
<dbReference type="SFLD" id="SFLDS00029">
    <property type="entry name" value="Radical_SAM"/>
    <property type="match status" value="1"/>
</dbReference>
<gene>
    <name evidence="9" type="primary">taw1</name>
    <name evidence="11" type="ORF">MSVAZ_3447</name>
</gene>
<dbReference type="SFLD" id="SFLDG01071">
    <property type="entry name" value="tRNA_wybutosine-synthesizing"/>
    <property type="match status" value="1"/>
</dbReference>
<feature type="binding site" evidence="9">
    <location>
        <position position="99"/>
    </location>
    <ligand>
        <name>[4Fe-4S] cluster</name>
        <dbReference type="ChEBI" id="CHEBI:49883"/>
        <label>2</label>
        <note>4Fe-4S-S-AdoMet</note>
    </ligand>
</feature>
<feature type="binding site" evidence="9">
    <location>
        <position position="60"/>
    </location>
    <ligand>
        <name>[4Fe-4S] cluster</name>
        <dbReference type="ChEBI" id="CHEBI:49883"/>
        <label>1</label>
    </ligand>
</feature>
<dbReference type="Gene3D" id="3.20.20.70">
    <property type="entry name" value="Aldolase class I"/>
    <property type="match status" value="1"/>
</dbReference>
<dbReference type="InterPro" id="IPR013785">
    <property type="entry name" value="Aldolase_TIM"/>
</dbReference>
<dbReference type="PANTHER" id="PTHR13930:SF0">
    <property type="entry name" value="S-ADENOSYL-L-METHIONINE-DEPENDENT TRNA 4-DEMETHYLWYOSINE SYNTHASE TYW1-RELATED"/>
    <property type="match status" value="1"/>
</dbReference>
<name>A0A0E3LIB2_9EURY</name>
<dbReference type="GO" id="GO:0102521">
    <property type="term" value="F:tRNA-4-demethylwyosine synthase activity"/>
    <property type="evidence" value="ECO:0007669"/>
    <property type="project" value="UniProtKB-EC"/>
</dbReference>
<evidence type="ECO:0000256" key="2">
    <source>
        <dbReference type="ARBA" id="ARBA00022691"/>
    </source>
</evidence>
<dbReference type="InterPro" id="IPR034556">
    <property type="entry name" value="tRNA_wybutosine-synthase"/>
</dbReference>
<dbReference type="GO" id="GO:0005737">
    <property type="term" value="C:cytoplasm"/>
    <property type="evidence" value="ECO:0007669"/>
    <property type="project" value="UniProtKB-SubCell"/>
</dbReference>
<keyword evidence="6 9" id="KW-0411">Iron-sulfur</keyword>
<comment type="similarity">
    <text evidence="9">Belongs to the TYW1 family.</text>
</comment>
<dbReference type="KEGG" id="mvc:MSVAZ_3447"/>
<dbReference type="EMBL" id="CP009520">
    <property type="protein sequence ID" value="AKB45716.1"/>
    <property type="molecule type" value="Genomic_DNA"/>
</dbReference>
<evidence type="ECO:0000313" key="12">
    <source>
        <dbReference type="Proteomes" id="UP000033096"/>
    </source>
</evidence>
<proteinExistence type="inferred from homology"/>
<dbReference type="PANTHER" id="PTHR13930">
    <property type="entry name" value="S-ADENOSYL-L-METHIONINE-DEPENDENT TRNA 4-DEMETHYLWYOSINE SYNTHASE"/>
    <property type="match status" value="1"/>
</dbReference>
<evidence type="ECO:0000256" key="5">
    <source>
        <dbReference type="ARBA" id="ARBA00023004"/>
    </source>
</evidence>
<comment type="subcellular location">
    <subcellularLocation>
        <location evidence="9">Cytoplasm</location>
    </subcellularLocation>
</comment>
<dbReference type="SFLD" id="SFLDF00284">
    <property type="entry name" value="tRNA_wybutosine-synthesizing"/>
    <property type="match status" value="1"/>
</dbReference>
<evidence type="ECO:0000259" key="10">
    <source>
        <dbReference type="PROSITE" id="PS51918"/>
    </source>
</evidence>
<keyword evidence="4 9" id="KW-0479">Metal-binding</keyword>
<evidence type="ECO:0000256" key="4">
    <source>
        <dbReference type="ARBA" id="ARBA00022723"/>
    </source>
</evidence>
<dbReference type="NCBIfam" id="TIGR03972">
    <property type="entry name" value="rSAM_TYW1"/>
    <property type="match status" value="1"/>
</dbReference>
<dbReference type="GO" id="GO:0008033">
    <property type="term" value="P:tRNA processing"/>
    <property type="evidence" value="ECO:0007669"/>
    <property type="project" value="UniProtKB-UniRule"/>
</dbReference>
<dbReference type="AlphaFoldDB" id="A0A0E3LIB2"/>